<dbReference type="Pfam" id="PF01261">
    <property type="entry name" value="AP_endonuc_2"/>
    <property type="match status" value="1"/>
</dbReference>
<dbReference type="EMBL" id="PFMR01000233">
    <property type="protein sequence ID" value="PIZ15765.1"/>
    <property type="molecule type" value="Genomic_DNA"/>
</dbReference>
<dbReference type="InterPro" id="IPR050312">
    <property type="entry name" value="IolE/XylAMocC-like"/>
</dbReference>
<sequence>MFNIKYGITGVGTTKPGEVVSILKRYGYDGVEWSLGVRNYLADKKIESKLKTEVSEAGETLRNERLEIISLTPGLLLTDIRYKGLYELVFQLALGLGTDKLRLFPAPYVKYYNPPTEDHARYSGERTYQDLYQETIDCLKQIIKVGKGSGIKIVLETHDGYIGSSPSLMYNIVSKFPASEVGVLFDPENMLREGREGWRMSFELLGDYLSYFHLKDGGWIKEKEEWKYIKFPLGEGLVNYKKLFGALKKTDFSGYLCIEDMRDVPVEEKLSSIENLKETVKEAEIEEVTI</sequence>
<evidence type="ECO:0000259" key="1">
    <source>
        <dbReference type="Pfam" id="PF01261"/>
    </source>
</evidence>
<proteinExistence type="predicted"/>
<gene>
    <name evidence="2" type="ORF">COY52_08890</name>
</gene>
<comment type="caution">
    <text evidence="2">The sequence shown here is derived from an EMBL/GenBank/DDBJ whole genome shotgun (WGS) entry which is preliminary data.</text>
</comment>
<dbReference type="Proteomes" id="UP000229307">
    <property type="component" value="Unassembled WGS sequence"/>
</dbReference>
<organism evidence="2 3">
    <name type="scientific">Candidatus Desantisbacteria bacterium CG_4_10_14_0_8_um_filter_48_22</name>
    <dbReference type="NCBI Taxonomy" id="1974543"/>
    <lineage>
        <taxon>Bacteria</taxon>
        <taxon>Candidatus Desantisiibacteriota</taxon>
    </lineage>
</organism>
<protein>
    <recommendedName>
        <fullName evidence="1">Xylose isomerase-like TIM barrel domain-containing protein</fullName>
    </recommendedName>
</protein>
<dbReference type="PANTHER" id="PTHR12110:SF41">
    <property type="entry name" value="INOSOSE DEHYDRATASE"/>
    <property type="match status" value="1"/>
</dbReference>
<dbReference type="PANTHER" id="PTHR12110">
    <property type="entry name" value="HYDROXYPYRUVATE ISOMERASE"/>
    <property type="match status" value="1"/>
</dbReference>
<dbReference type="SUPFAM" id="SSF51658">
    <property type="entry name" value="Xylose isomerase-like"/>
    <property type="match status" value="1"/>
</dbReference>
<accession>A0A2M7S899</accession>
<reference evidence="3" key="1">
    <citation type="submission" date="2017-09" db="EMBL/GenBank/DDBJ databases">
        <title>Depth-based differentiation of microbial function through sediment-hosted aquifers and enrichment of novel symbionts in the deep terrestrial subsurface.</title>
        <authorList>
            <person name="Probst A.J."/>
            <person name="Ladd B."/>
            <person name="Jarett J.K."/>
            <person name="Geller-Mcgrath D.E."/>
            <person name="Sieber C.M.K."/>
            <person name="Emerson J.B."/>
            <person name="Anantharaman K."/>
            <person name="Thomas B.C."/>
            <person name="Malmstrom R."/>
            <person name="Stieglmeier M."/>
            <person name="Klingl A."/>
            <person name="Woyke T."/>
            <person name="Ryan C.M."/>
            <person name="Banfield J.F."/>
        </authorList>
    </citation>
    <scope>NUCLEOTIDE SEQUENCE [LARGE SCALE GENOMIC DNA]</scope>
</reference>
<dbReference type="AlphaFoldDB" id="A0A2M7S899"/>
<evidence type="ECO:0000313" key="3">
    <source>
        <dbReference type="Proteomes" id="UP000229307"/>
    </source>
</evidence>
<dbReference type="InterPro" id="IPR036237">
    <property type="entry name" value="Xyl_isomerase-like_sf"/>
</dbReference>
<dbReference type="Gene3D" id="3.20.20.150">
    <property type="entry name" value="Divalent-metal-dependent TIM barrel enzymes"/>
    <property type="match status" value="1"/>
</dbReference>
<feature type="domain" description="Xylose isomerase-like TIM barrel" evidence="1">
    <location>
        <begin position="22"/>
        <end position="264"/>
    </location>
</feature>
<name>A0A2M7S899_9BACT</name>
<dbReference type="InterPro" id="IPR013022">
    <property type="entry name" value="Xyl_isomerase-like_TIM-brl"/>
</dbReference>
<evidence type="ECO:0000313" key="2">
    <source>
        <dbReference type="EMBL" id="PIZ15765.1"/>
    </source>
</evidence>